<protein>
    <recommendedName>
        <fullName evidence="6">Ubiquitin ligase-binding protein BUL2</fullName>
    </recommendedName>
</protein>
<accession>A0A376B7U4</accession>
<feature type="compositionally biased region" description="Polar residues" evidence="1">
    <location>
        <begin position="165"/>
        <end position="174"/>
    </location>
</feature>
<evidence type="ECO:0000256" key="1">
    <source>
        <dbReference type="SAM" id="MobiDB-lite"/>
    </source>
</evidence>
<dbReference type="PANTHER" id="PTHR31904:SF1">
    <property type="entry name" value="BYPASS OF STOP CODON PROTEIN 5-RELATED"/>
    <property type="match status" value="1"/>
</dbReference>
<evidence type="ECO:0000259" key="2">
    <source>
        <dbReference type="Pfam" id="PF04425"/>
    </source>
</evidence>
<organism evidence="4 5">
    <name type="scientific">Saccharomycodes ludwigii</name>
    <dbReference type="NCBI Taxonomy" id="36035"/>
    <lineage>
        <taxon>Eukaryota</taxon>
        <taxon>Fungi</taxon>
        <taxon>Dikarya</taxon>
        <taxon>Ascomycota</taxon>
        <taxon>Saccharomycotina</taxon>
        <taxon>Saccharomycetes</taxon>
        <taxon>Saccharomycodales</taxon>
        <taxon>Saccharomycodaceae</taxon>
        <taxon>Saccharomycodes</taxon>
    </lineage>
</organism>
<dbReference type="VEuPathDB" id="FungiDB:SCODWIG_02528"/>
<proteinExistence type="predicted"/>
<feature type="domain" description="Bul1 N-terminal" evidence="2">
    <location>
        <begin position="167"/>
        <end position="607"/>
    </location>
</feature>
<feature type="region of interest" description="Disordered" evidence="1">
    <location>
        <begin position="151"/>
        <end position="174"/>
    </location>
</feature>
<name>A0A376B7U4_9ASCO</name>
<dbReference type="PANTHER" id="PTHR31904">
    <property type="entry name" value="BYPASS OF STOP CODON PROTEIN 5-RELATED"/>
    <property type="match status" value="1"/>
</dbReference>
<evidence type="ECO:0008006" key="6">
    <source>
        <dbReference type="Google" id="ProtNLM"/>
    </source>
</evidence>
<dbReference type="Proteomes" id="UP000262825">
    <property type="component" value="Unassembled WGS sequence"/>
</dbReference>
<feature type="region of interest" description="Disordered" evidence="1">
    <location>
        <begin position="966"/>
        <end position="1011"/>
    </location>
</feature>
<feature type="compositionally biased region" description="Low complexity" evidence="1">
    <location>
        <begin position="728"/>
        <end position="756"/>
    </location>
</feature>
<evidence type="ECO:0000313" key="4">
    <source>
        <dbReference type="EMBL" id="SSD60767.1"/>
    </source>
</evidence>
<feature type="region of interest" description="Disordered" evidence="1">
    <location>
        <begin position="664"/>
        <end position="693"/>
    </location>
</feature>
<feature type="domain" description="Bul1 C-terminal" evidence="3">
    <location>
        <begin position="802"/>
        <end position="1110"/>
    </location>
</feature>
<dbReference type="AlphaFoldDB" id="A0A376B7U4"/>
<evidence type="ECO:0000259" key="3">
    <source>
        <dbReference type="Pfam" id="PF04426"/>
    </source>
</evidence>
<evidence type="ECO:0000313" key="5">
    <source>
        <dbReference type="Proteomes" id="UP000262825"/>
    </source>
</evidence>
<feature type="region of interest" description="Disordered" evidence="1">
    <location>
        <begin position="1"/>
        <end position="34"/>
    </location>
</feature>
<feature type="compositionally biased region" description="Polar residues" evidence="1">
    <location>
        <begin position="969"/>
        <end position="981"/>
    </location>
</feature>
<dbReference type="Pfam" id="PF04425">
    <property type="entry name" value="Bul1_N"/>
    <property type="match status" value="1"/>
</dbReference>
<dbReference type="EMBL" id="UFAJ01000446">
    <property type="protein sequence ID" value="SSD60767.1"/>
    <property type="molecule type" value="Genomic_DNA"/>
</dbReference>
<keyword evidence="5" id="KW-1185">Reference proteome</keyword>
<feature type="region of interest" description="Disordered" evidence="1">
    <location>
        <begin position="728"/>
        <end position="765"/>
    </location>
</feature>
<reference evidence="5" key="1">
    <citation type="submission" date="2018-06" db="EMBL/GenBank/DDBJ databases">
        <authorList>
            <person name="Guldener U."/>
        </authorList>
    </citation>
    <scope>NUCLEOTIDE SEQUENCE [LARGE SCALE GENOMIC DNA]</scope>
    <source>
        <strain evidence="5">UTAD17</strain>
    </source>
</reference>
<dbReference type="Pfam" id="PF04426">
    <property type="entry name" value="Bul1_C"/>
    <property type="match status" value="1"/>
</dbReference>
<dbReference type="InterPro" id="IPR039634">
    <property type="entry name" value="Bul1-like"/>
</dbReference>
<feature type="compositionally biased region" description="Polar residues" evidence="1">
    <location>
        <begin position="989"/>
        <end position="1011"/>
    </location>
</feature>
<feature type="compositionally biased region" description="Low complexity" evidence="1">
    <location>
        <begin position="12"/>
        <end position="29"/>
    </location>
</feature>
<dbReference type="InterPro" id="IPR007519">
    <property type="entry name" value="Bul1_N"/>
</dbReference>
<gene>
    <name evidence="4" type="ORF">SCODWIG_02528</name>
</gene>
<sequence length="1113" mass="124106">MSFDRLSRSRNKNNNNSTPHSNHHNTSPSAAAKTRSLLKAATLSPTRLESIETVLKKGGGTTSTNDTIIANNITDKNKPRIDASKRTKSSNGIHHVHSKDKELELCCGRTLFNNTDNNINDGVREGDLNDKDGLEFNTKNYGRNHFNGNTTISNNDLNAPDYEQAFNSNSTGNNEDNDLVIDVLPSFHLYNALHRHIPMGNVDSDIVAYPPQYEEPNTTSIMNDDTNANNTYTSDTISTGVNIRPRLTRGHSSTDNISGQPNLHLFRTQYEPIIDDIDEDNENIAIDRVYSLPKLSTPIEISIKVTKTPVRPDQKLEEESILKEYTSGDIVNGYVIISNKSTERMKFEMFYVTLEGFTSVLDKKLEKRTIKRFLRMVDISASWSYSTIEISSGVEYDPGAIDPDDGCILGLPNNRYLEPGLKYKKYFMFKFPYQLLDVTCKHELSTHTQVPPSFGIDSYALNGKYSNIGVNTMLGYGHLGTKGSPILTLDLAPASVATHYSIDAKLVGKEPATSSSHLGPDASGNNNSNSNCNKKLFLMKDAHYNLRFIPFGTPCNWDPILAPKSPLSQLKKLSDLIKERLKMLDVIFEKVHNNQIITPNDVFGEDFIAINDNEDAIANRDATSTDMNNTGNNDGNARVIPNTSYLASEEILNRKLRNLYVNKDDSTDTTTTEHYPEKRQTCHSHFINDTEDDNYKEGDIVKREFAYAIKSHSKSKKMNFFSAFMGASHSSSKSHANNPAAGSAVNSNSSSSSNTSLHKQPNSSNLHSGIIMASATIPQGGISYSEPSLLRKTNKFDNKNKHDQENWSLLTKSLGDSPILKTIKINLDCVESNNSEDHCPPDIQAISIDLISITGLSTNPIPINLNSKFLLNDKKLEAIRKEFVQLRSEIDKYLEKFLQHKDSINKLYKTSITTLPPIKFNNFISNGLLSDVNSIANFNVEKKTLKEVFLKQSVCLLKEEKENSDNIKPVSTSTGLLSPSDSHGLAKNHASNTLTTKKSGSSAINQPVSPQISMKRTASSSLLSPFSSGNANSQHINELFKEFVVHEWIRVEPHRYKRELDVRLRITPELKQTLVPTFEECLCCRMYCLHVNIKFAGQAGIASIDIPVKVIHY</sequence>
<dbReference type="InterPro" id="IPR022794">
    <property type="entry name" value="Bul1_C"/>
</dbReference>